<dbReference type="SUPFAM" id="SSF56059">
    <property type="entry name" value="Glutathione synthetase ATP-binding domain-like"/>
    <property type="match status" value="1"/>
</dbReference>
<dbReference type="NCBIfam" id="NF004883">
    <property type="entry name" value="PRK06241.2-4"/>
    <property type="match status" value="1"/>
</dbReference>
<dbReference type="Proteomes" id="UP000187148">
    <property type="component" value="Chromosome"/>
</dbReference>
<sequence>MNYLYSAAEAATLDEQQLGGKAANLLWLTAHGYPVPNWWVIPASAMDEMLRCDAKAAQLIAQLSPLMPADQVETLAGKISARLARLPLPEPLMQALDALDGEMLWAVRSSCSDEDARQASFAGQMDSFLFQRGKQQLVDAVKGVMMSTWSARAMAYRLRKGLALSAIHCSVIIQEMVEGEVSGVLFTAHPVSGSRRTMLISAAWGSGEGIVSGQCSTDEFSVPLEGNSFTQSLSEKTTAVVFDRKRGNGTREVELAADQAAASSLTAAQILALRDMGAAIARALRAPQDIEWTLKDNHLYLLQTRPITHLPKDSSCVSETLICDNANIQESYCGVTTPLTFSFARAAYATVYEQTLQLVGCSARERDQRRAITDNMLSLVRGRVYYNIQNWYRALLLLPSFRMNKRDMEAMMGLEEPVDTIRDKQLSTCEKVAALPAMLKMGARVGWALFTLEPRIRDFLHNYTLAQSYIDRDALHTLSPAELIARLKYLDQHLLARWTAPIVNDFYVARYNGNVQALLRELWPDEHQQMSGDLLADEGQLISTEPTRHLLALSQYARQRPQLAALIQSDASAHLLIRLKALDQHFYQQCLDYIERYGDRTIGELKLETITLRQDPRFLFDVLRNYLNSETVHAKPTGTLRAAAEERVFSRLQQTRGKRALARFKRDLSRLRHAIHHRETMRFTRTKMFALYRDIYLQLGHQLALEGVLESDRDIFWLTREEIYQGLEGTAVQTGLTTLIAQRRAEYAGYQQEEEPANRLSLTQTLYQQQTLHAAPQPTAEITQLQGTGCYPGMVEAPVSLVLSPEEAARLDGTILCTVRTDPGWAPLFPGLSGLIVERGSTLSHSAIVAREMGIPAIVGVPGVTRQLQQGEVIRMDGASGQITRGTERGRGENEPTVD</sequence>
<evidence type="ECO:0000313" key="4">
    <source>
        <dbReference type="EMBL" id="APZ04729.1"/>
    </source>
</evidence>
<dbReference type="KEGG" id="kco:BWI95_06505"/>
<gene>
    <name evidence="4" type="ORF">BWI95_06505</name>
</gene>
<dbReference type="InterPro" id="IPR051549">
    <property type="entry name" value="PEP_Utilizing_Enz"/>
</dbReference>
<dbReference type="GO" id="GO:0016301">
    <property type="term" value="F:kinase activity"/>
    <property type="evidence" value="ECO:0007669"/>
    <property type="project" value="InterPro"/>
</dbReference>
<dbReference type="EMBL" id="CP019445">
    <property type="protein sequence ID" value="APZ04729.1"/>
    <property type="molecule type" value="Genomic_DNA"/>
</dbReference>
<dbReference type="PANTHER" id="PTHR43615">
    <property type="entry name" value="PHOSPHOENOLPYRUVATE SYNTHASE-RELATED"/>
    <property type="match status" value="1"/>
</dbReference>
<dbReference type="Pfam" id="PF01326">
    <property type="entry name" value="PPDK_N"/>
    <property type="match status" value="1"/>
</dbReference>
<evidence type="ECO:0000259" key="3">
    <source>
        <dbReference type="Pfam" id="PF01326"/>
    </source>
</evidence>
<dbReference type="InterPro" id="IPR036637">
    <property type="entry name" value="Phosphohistidine_dom_sf"/>
</dbReference>
<feature type="domain" description="Pyruvate phosphate dikinase AMP/ATP-binding" evidence="3">
    <location>
        <begin position="16"/>
        <end position="314"/>
    </location>
</feature>
<reference evidence="4 5" key="1">
    <citation type="submission" date="2017-01" db="EMBL/GenBank/DDBJ databases">
        <authorList>
            <person name="Cao J.-M."/>
        </authorList>
    </citation>
    <scope>NUCLEOTIDE SEQUENCE [LARGE SCALE GENOMIC DNA]</scope>
    <source>
        <strain evidence="4 5">888-76</strain>
    </source>
</reference>
<evidence type="ECO:0000313" key="5">
    <source>
        <dbReference type="Proteomes" id="UP000187148"/>
    </source>
</evidence>
<evidence type="ECO:0000259" key="2">
    <source>
        <dbReference type="Pfam" id="PF00391"/>
    </source>
</evidence>
<dbReference type="SUPFAM" id="SSF52009">
    <property type="entry name" value="Phosphohistidine domain"/>
    <property type="match status" value="1"/>
</dbReference>
<dbReference type="Gene3D" id="3.30.470.20">
    <property type="entry name" value="ATP-grasp fold, B domain"/>
    <property type="match status" value="1"/>
</dbReference>
<dbReference type="Pfam" id="PF00391">
    <property type="entry name" value="PEP-utilizers"/>
    <property type="match status" value="1"/>
</dbReference>
<dbReference type="Gene3D" id="3.50.30.10">
    <property type="entry name" value="Phosphohistidine domain"/>
    <property type="match status" value="1"/>
</dbReference>
<feature type="compositionally biased region" description="Basic and acidic residues" evidence="1">
    <location>
        <begin position="886"/>
        <end position="899"/>
    </location>
</feature>
<dbReference type="GO" id="GO:0005524">
    <property type="term" value="F:ATP binding"/>
    <property type="evidence" value="ECO:0007669"/>
    <property type="project" value="InterPro"/>
</dbReference>
<organism evidence="4 5">
    <name type="scientific">Kosakonia cowanii JCM 10956 = DSM 18146</name>
    <dbReference type="NCBI Taxonomy" id="1300165"/>
    <lineage>
        <taxon>Bacteria</taxon>
        <taxon>Pseudomonadati</taxon>
        <taxon>Pseudomonadota</taxon>
        <taxon>Gammaproteobacteria</taxon>
        <taxon>Enterobacterales</taxon>
        <taxon>Enterobacteriaceae</taxon>
        <taxon>Kosakonia</taxon>
    </lineage>
</organism>
<protein>
    <recommendedName>
        <fullName evidence="6">Phosphoenolpyruvate synthase</fullName>
    </recommendedName>
</protein>
<feature type="domain" description="PEP-utilising enzyme mobile" evidence="2">
    <location>
        <begin position="812"/>
        <end position="881"/>
    </location>
</feature>
<dbReference type="InterPro" id="IPR008279">
    <property type="entry name" value="PEP-util_enz_mobile_dom"/>
</dbReference>
<accession>A0A807LBT7</accession>
<dbReference type="InterPro" id="IPR013815">
    <property type="entry name" value="ATP_grasp_subdomain_1"/>
</dbReference>
<dbReference type="RefSeq" id="WP_076769207.1">
    <property type="nucleotide sequence ID" value="NZ_CP019445.1"/>
</dbReference>
<dbReference type="Gene3D" id="3.30.1490.20">
    <property type="entry name" value="ATP-grasp fold, A domain"/>
    <property type="match status" value="1"/>
</dbReference>
<name>A0A807LBT7_9ENTR</name>
<keyword evidence="5" id="KW-1185">Reference proteome</keyword>
<dbReference type="InterPro" id="IPR002192">
    <property type="entry name" value="PPDK_AMP/ATP-bd"/>
</dbReference>
<dbReference type="AlphaFoldDB" id="A0A807LBT7"/>
<evidence type="ECO:0008006" key="6">
    <source>
        <dbReference type="Google" id="ProtNLM"/>
    </source>
</evidence>
<dbReference type="PANTHER" id="PTHR43615:SF1">
    <property type="entry name" value="PPDK_N DOMAIN-CONTAINING PROTEIN"/>
    <property type="match status" value="1"/>
</dbReference>
<feature type="region of interest" description="Disordered" evidence="1">
    <location>
        <begin position="878"/>
        <end position="899"/>
    </location>
</feature>
<proteinExistence type="predicted"/>
<evidence type="ECO:0000256" key="1">
    <source>
        <dbReference type="SAM" id="MobiDB-lite"/>
    </source>
</evidence>